<evidence type="ECO:0000256" key="1">
    <source>
        <dbReference type="SAM" id="MobiDB-lite"/>
    </source>
</evidence>
<sequence>MENTFVSLERDCRGQRSRLYSSGRSKEDDDSLAERVNGSDDDDDDENESESRSTHLTRLKFLYLKAHQELGSIEAELEILGQAAQMSDLPSKKVQREEDDLSWRVERISTSADGPLVSPSGKVLRPVTILPSHSFATVASTNRIKLRAEVFRPDWTNNASWVTSCPAAAPSKLPKRLPPNALKSTLKRII</sequence>
<reference evidence="2 3" key="1">
    <citation type="submission" date="2019-05" db="EMBL/GenBank/DDBJ databases">
        <title>Emergence of the Ug99 lineage of the wheat stem rust pathogen through somatic hybridization.</title>
        <authorList>
            <person name="Li F."/>
            <person name="Upadhyaya N.M."/>
            <person name="Sperschneider J."/>
            <person name="Matny O."/>
            <person name="Nguyen-Phuc H."/>
            <person name="Mago R."/>
            <person name="Raley C."/>
            <person name="Miller M.E."/>
            <person name="Silverstein K.A.T."/>
            <person name="Henningsen E."/>
            <person name="Hirsch C.D."/>
            <person name="Visser B."/>
            <person name="Pretorius Z.A."/>
            <person name="Steffenson B.J."/>
            <person name="Schwessinger B."/>
            <person name="Dodds P.N."/>
            <person name="Figueroa M."/>
        </authorList>
    </citation>
    <scope>NUCLEOTIDE SEQUENCE [LARGE SCALE GENOMIC DNA]</scope>
    <source>
        <strain evidence="2">21-0</strain>
    </source>
</reference>
<dbReference type="AlphaFoldDB" id="A0A5B0MTX4"/>
<dbReference type="InterPro" id="IPR038511">
    <property type="entry name" value="TAP42/TAP46-like_sf"/>
</dbReference>
<dbReference type="PANTHER" id="PTHR10933:SF9">
    <property type="entry name" value="IMMUNOGLOBULIN-BINDING PROTEIN 1"/>
    <property type="match status" value="1"/>
</dbReference>
<name>A0A5B0MTX4_PUCGR</name>
<proteinExistence type="predicted"/>
<accession>A0A5B0MTX4</accession>
<dbReference type="GO" id="GO:0005829">
    <property type="term" value="C:cytosol"/>
    <property type="evidence" value="ECO:0007669"/>
    <property type="project" value="TreeGrafter"/>
</dbReference>
<dbReference type="GO" id="GO:0035303">
    <property type="term" value="P:regulation of dephosphorylation"/>
    <property type="evidence" value="ECO:0007669"/>
    <property type="project" value="TreeGrafter"/>
</dbReference>
<dbReference type="PANTHER" id="PTHR10933">
    <property type="entry name" value="IMMUNOGLOBULIN-BINDING PROTEIN 1"/>
    <property type="match status" value="1"/>
</dbReference>
<evidence type="ECO:0000313" key="3">
    <source>
        <dbReference type="Proteomes" id="UP000324748"/>
    </source>
</evidence>
<dbReference type="Gene3D" id="1.25.40.540">
    <property type="entry name" value="TAP42-like family"/>
    <property type="match status" value="1"/>
</dbReference>
<organism evidence="2 3">
    <name type="scientific">Puccinia graminis f. sp. tritici</name>
    <dbReference type="NCBI Taxonomy" id="56615"/>
    <lineage>
        <taxon>Eukaryota</taxon>
        <taxon>Fungi</taxon>
        <taxon>Dikarya</taxon>
        <taxon>Basidiomycota</taxon>
        <taxon>Pucciniomycotina</taxon>
        <taxon>Pucciniomycetes</taxon>
        <taxon>Pucciniales</taxon>
        <taxon>Pucciniaceae</taxon>
        <taxon>Puccinia</taxon>
    </lineage>
</organism>
<feature type="compositionally biased region" description="Acidic residues" evidence="1">
    <location>
        <begin position="39"/>
        <end position="48"/>
    </location>
</feature>
<gene>
    <name evidence="2" type="ORF">PGT21_015892</name>
</gene>
<evidence type="ECO:0000313" key="2">
    <source>
        <dbReference type="EMBL" id="KAA1079554.1"/>
    </source>
</evidence>
<dbReference type="Pfam" id="PF04177">
    <property type="entry name" value="TAP42"/>
    <property type="match status" value="1"/>
</dbReference>
<dbReference type="GO" id="GO:0009966">
    <property type="term" value="P:regulation of signal transduction"/>
    <property type="evidence" value="ECO:0007669"/>
    <property type="project" value="InterPro"/>
</dbReference>
<feature type="region of interest" description="Disordered" evidence="1">
    <location>
        <begin position="1"/>
        <end position="52"/>
    </location>
</feature>
<dbReference type="GO" id="GO:0051721">
    <property type="term" value="F:protein phosphatase 2A binding"/>
    <property type="evidence" value="ECO:0007669"/>
    <property type="project" value="TreeGrafter"/>
</dbReference>
<comment type="caution">
    <text evidence="2">The sequence shown here is derived from an EMBL/GenBank/DDBJ whole genome shotgun (WGS) entry which is preliminary data.</text>
</comment>
<keyword evidence="3" id="KW-1185">Reference proteome</keyword>
<protein>
    <submittedName>
        <fullName evidence="2">Uncharacterized protein</fullName>
    </submittedName>
</protein>
<dbReference type="EMBL" id="VSWC01000132">
    <property type="protein sequence ID" value="KAA1079554.1"/>
    <property type="molecule type" value="Genomic_DNA"/>
</dbReference>
<dbReference type="InterPro" id="IPR007304">
    <property type="entry name" value="TAP46-like"/>
</dbReference>
<dbReference type="OrthoDB" id="10261753at2759"/>
<dbReference type="Proteomes" id="UP000324748">
    <property type="component" value="Unassembled WGS sequence"/>
</dbReference>